<dbReference type="GeneID" id="36574448"/>
<feature type="chain" id="PRO_5015715742" description="DUF7907 domain-containing protein" evidence="1">
    <location>
        <begin position="22"/>
        <end position="221"/>
    </location>
</feature>
<keyword evidence="4" id="KW-1185">Reference proteome</keyword>
<accession>A0A2T3BC34</accession>
<feature type="signal peptide" evidence="1">
    <location>
        <begin position="1"/>
        <end position="21"/>
    </location>
</feature>
<evidence type="ECO:0000313" key="3">
    <source>
        <dbReference type="EMBL" id="PSS25858.1"/>
    </source>
</evidence>
<reference evidence="3 4" key="1">
    <citation type="journal article" date="2018" name="New Phytol.">
        <title>Comparative genomics and transcriptomics depict ericoid mycorrhizal fungi as versatile saprotrophs and plant mutualists.</title>
        <authorList>
            <person name="Martino E."/>
            <person name="Morin E."/>
            <person name="Grelet G.A."/>
            <person name="Kuo A."/>
            <person name="Kohler A."/>
            <person name="Daghino S."/>
            <person name="Barry K.W."/>
            <person name="Cichocki N."/>
            <person name="Clum A."/>
            <person name="Dockter R.B."/>
            <person name="Hainaut M."/>
            <person name="Kuo R.C."/>
            <person name="LaButti K."/>
            <person name="Lindahl B.D."/>
            <person name="Lindquist E.A."/>
            <person name="Lipzen A."/>
            <person name="Khouja H.R."/>
            <person name="Magnuson J."/>
            <person name="Murat C."/>
            <person name="Ohm R.A."/>
            <person name="Singer S.W."/>
            <person name="Spatafora J.W."/>
            <person name="Wang M."/>
            <person name="Veneault-Fourrey C."/>
            <person name="Henrissat B."/>
            <person name="Grigoriev I.V."/>
            <person name="Martin F.M."/>
            <person name="Perotto S."/>
        </authorList>
    </citation>
    <scope>NUCLEOTIDE SEQUENCE [LARGE SCALE GENOMIC DNA]</scope>
    <source>
        <strain evidence="3 4">ATCC 22711</strain>
    </source>
</reference>
<organism evidence="3 4">
    <name type="scientific">Amorphotheca resinae ATCC 22711</name>
    <dbReference type="NCBI Taxonomy" id="857342"/>
    <lineage>
        <taxon>Eukaryota</taxon>
        <taxon>Fungi</taxon>
        <taxon>Dikarya</taxon>
        <taxon>Ascomycota</taxon>
        <taxon>Pezizomycotina</taxon>
        <taxon>Leotiomycetes</taxon>
        <taxon>Helotiales</taxon>
        <taxon>Amorphothecaceae</taxon>
        <taxon>Amorphotheca</taxon>
    </lineage>
</organism>
<protein>
    <recommendedName>
        <fullName evidence="2">DUF7907 domain-containing protein</fullName>
    </recommendedName>
</protein>
<evidence type="ECO:0000259" key="2">
    <source>
        <dbReference type="Pfam" id="PF25484"/>
    </source>
</evidence>
<dbReference type="EMBL" id="KZ679007">
    <property type="protein sequence ID" value="PSS25858.1"/>
    <property type="molecule type" value="Genomic_DNA"/>
</dbReference>
<evidence type="ECO:0000256" key="1">
    <source>
        <dbReference type="SAM" id="SignalP"/>
    </source>
</evidence>
<proteinExistence type="predicted"/>
<dbReference type="InterPro" id="IPR057229">
    <property type="entry name" value="DUF7907"/>
</dbReference>
<evidence type="ECO:0000313" key="4">
    <source>
        <dbReference type="Proteomes" id="UP000241818"/>
    </source>
</evidence>
<feature type="domain" description="DUF7907" evidence="2">
    <location>
        <begin position="35"/>
        <end position="190"/>
    </location>
</feature>
<dbReference type="Proteomes" id="UP000241818">
    <property type="component" value="Unassembled WGS sequence"/>
</dbReference>
<dbReference type="Pfam" id="PF25484">
    <property type="entry name" value="DUF7907"/>
    <property type="match status" value="1"/>
</dbReference>
<sequence length="221" mass="22606">MLLSPINFIGAAAILSSLASAAPTAAPVYPPKTTSQNFQLIANVTANDLTPSIQNYVVASYHTGAGEAYAVLMPDLSSGRIFYVNGTASDVRFGNSNILSDEGLNQATPPFPAGLAIDSANAVSINAGAGQPGIVLTQFPDPITELAVGGGDGFYACESQLVYGNAVQLFSKGSGETPDGCADVTLLPQCSEDSGAAHPYGQTVNCYADVAGIDWSVYSSD</sequence>
<dbReference type="OrthoDB" id="3518533at2759"/>
<dbReference type="RefSeq" id="XP_024724457.1">
    <property type="nucleotide sequence ID" value="XM_024866367.1"/>
</dbReference>
<dbReference type="AlphaFoldDB" id="A0A2T3BC34"/>
<dbReference type="InParanoid" id="A0A2T3BC34"/>
<gene>
    <name evidence="3" type="ORF">M430DRAFT_33417</name>
</gene>
<name>A0A2T3BC34_AMORE</name>
<keyword evidence="1" id="KW-0732">Signal</keyword>